<evidence type="ECO:0000256" key="2">
    <source>
        <dbReference type="ARBA" id="ARBA00007688"/>
    </source>
</evidence>
<dbReference type="GO" id="GO:0046695">
    <property type="term" value="C:SLIK (SAGA-like) complex"/>
    <property type="evidence" value="ECO:0007669"/>
    <property type="project" value="InterPro"/>
</dbReference>
<dbReference type="CDD" id="cd08050">
    <property type="entry name" value="TAF6C"/>
    <property type="match status" value="1"/>
</dbReference>
<reference evidence="10" key="1">
    <citation type="submission" date="2023-06" db="EMBL/GenBank/DDBJ databases">
        <title>Genomic analysis of the entomopathogenic nematode Steinernema hermaphroditum.</title>
        <authorList>
            <person name="Schwarz E.M."/>
            <person name="Heppert J.K."/>
            <person name="Baniya A."/>
            <person name="Schwartz H.T."/>
            <person name="Tan C.-H."/>
            <person name="Antoshechkin I."/>
            <person name="Sternberg P.W."/>
            <person name="Goodrich-Blair H."/>
            <person name="Dillman A.R."/>
        </authorList>
    </citation>
    <scope>NUCLEOTIDE SEQUENCE</scope>
    <source>
        <strain evidence="10">PS9179</strain>
        <tissue evidence="10">Whole animal</tissue>
    </source>
</reference>
<evidence type="ECO:0000256" key="6">
    <source>
        <dbReference type="ARBA" id="ARBA00040091"/>
    </source>
</evidence>
<dbReference type="InterPro" id="IPR011442">
    <property type="entry name" value="TAF6_C"/>
</dbReference>
<keyword evidence="3" id="KW-0805">Transcription regulation</keyword>
<organism evidence="10 11">
    <name type="scientific">Steinernema hermaphroditum</name>
    <dbReference type="NCBI Taxonomy" id="289476"/>
    <lineage>
        <taxon>Eukaryota</taxon>
        <taxon>Metazoa</taxon>
        <taxon>Ecdysozoa</taxon>
        <taxon>Nematoda</taxon>
        <taxon>Chromadorea</taxon>
        <taxon>Rhabditida</taxon>
        <taxon>Tylenchina</taxon>
        <taxon>Panagrolaimomorpha</taxon>
        <taxon>Strongyloidoidea</taxon>
        <taxon>Steinernematidae</taxon>
        <taxon>Steinernema</taxon>
    </lineage>
</organism>
<dbReference type="AlphaFoldDB" id="A0AA39HEA9"/>
<dbReference type="GO" id="GO:0000124">
    <property type="term" value="C:SAGA complex"/>
    <property type="evidence" value="ECO:0007669"/>
    <property type="project" value="InterPro"/>
</dbReference>
<feature type="region of interest" description="Disordered" evidence="7">
    <location>
        <begin position="455"/>
        <end position="481"/>
    </location>
</feature>
<feature type="domain" description="TAF6 C-terminal HEAT repeat" evidence="9">
    <location>
        <begin position="202"/>
        <end position="383"/>
    </location>
</feature>
<evidence type="ECO:0000256" key="5">
    <source>
        <dbReference type="ARBA" id="ARBA00023242"/>
    </source>
</evidence>
<dbReference type="InterPro" id="IPR037796">
    <property type="entry name" value="TAF6"/>
</dbReference>
<evidence type="ECO:0000259" key="8">
    <source>
        <dbReference type="Pfam" id="PF02969"/>
    </source>
</evidence>
<accession>A0AA39HEA9</accession>
<evidence type="ECO:0000256" key="4">
    <source>
        <dbReference type="ARBA" id="ARBA00023163"/>
    </source>
</evidence>
<dbReference type="Pfam" id="PF02969">
    <property type="entry name" value="TAF"/>
    <property type="match status" value="1"/>
</dbReference>
<dbReference type="GO" id="GO:0051123">
    <property type="term" value="P:RNA polymerase II preinitiation complex assembly"/>
    <property type="evidence" value="ECO:0007669"/>
    <property type="project" value="TreeGrafter"/>
</dbReference>
<dbReference type="InterPro" id="IPR009072">
    <property type="entry name" value="Histone-fold"/>
</dbReference>
<evidence type="ECO:0000256" key="7">
    <source>
        <dbReference type="SAM" id="MobiDB-lite"/>
    </source>
</evidence>
<evidence type="ECO:0000256" key="1">
    <source>
        <dbReference type="ARBA" id="ARBA00004123"/>
    </source>
</evidence>
<evidence type="ECO:0000256" key="3">
    <source>
        <dbReference type="ARBA" id="ARBA00023015"/>
    </source>
</evidence>
<comment type="subcellular location">
    <subcellularLocation>
        <location evidence="1">Nucleus</location>
    </subcellularLocation>
</comment>
<dbReference type="GO" id="GO:0005669">
    <property type="term" value="C:transcription factor TFIID complex"/>
    <property type="evidence" value="ECO:0007669"/>
    <property type="project" value="InterPro"/>
</dbReference>
<dbReference type="InterPro" id="IPR046344">
    <property type="entry name" value="TAF6_C_sf"/>
</dbReference>
<name>A0AA39HEA9_9BILA</name>
<dbReference type="GO" id="GO:0003713">
    <property type="term" value="F:transcription coactivator activity"/>
    <property type="evidence" value="ECO:0007669"/>
    <property type="project" value="TreeGrafter"/>
</dbReference>
<proteinExistence type="inferred from homology"/>
<dbReference type="Gene3D" id="1.25.40.770">
    <property type="entry name" value="TAF6, C-terminal HEAT repeat domain"/>
    <property type="match status" value="1"/>
</dbReference>
<keyword evidence="11" id="KW-1185">Reference proteome</keyword>
<evidence type="ECO:0000313" key="11">
    <source>
        <dbReference type="Proteomes" id="UP001175271"/>
    </source>
</evidence>
<dbReference type="FunFam" id="1.25.40.770:FF:000001">
    <property type="entry name" value="Transcription initiation factor TFIID subunit 6"/>
    <property type="match status" value="1"/>
</dbReference>
<gene>
    <name evidence="10" type="ORF">QR680_017368</name>
</gene>
<dbReference type="Proteomes" id="UP001175271">
    <property type="component" value="Unassembled WGS sequence"/>
</dbReference>
<dbReference type="Pfam" id="PF07571">
    <property type="entry name" value="TAF6_C"/>
    <property type="match status" value="1"/>
</dbReference>
<dbReference type="InterPro" id="IPR016024">
    <property type="entry name" value="ARM-type_fold"/>
</dbReference>
<comment type="caution">
    <text evidence="10">The sequence shown here is derived from an EMBL/GenBank/DDBJ whole genome shotgun (WGS) entry which is preliminary data.</text>
</comment>
<evidence type="ECO:0000313" key="10">
    <source>
        <dbReference type="EMBL" id="KAK0404256.1"/>
    </source>
</evidence>
<sequence>MSACPSTSDASTSQCQDIDNVFVKFVGETCGVTEISEPASSLVASSVSLVLKDLLIKTRKFAAHSRRARVLTSDFENALVEKGFQPIFGIKSKDPIPFRLAGSLGRDIYISDEKEMDLCPLVNAAPPRLPLDSAIKAHWLVIEGDQPSVPENPLPEVVKESLPEKMDTDLASQMENNDYSGPLLSGRNMPRTEQVQIKTTTTHALCMEQQIFFKEITEAIMGGDETKRTEALHSLQTDCGLKALLPRFSLAIAEGVKCNIVQHQLAILIYLMRMIQSLALNNSISLDRCLHELLPAMLSCILSRQLCSRPDADNHWALREFSSRLLAMMCRNYQIHNVRARVTQVLGKVWKESNPSCATLYGSMYALQEIGWDAFRSVVVPHATFLSQYIMKVKEDKSDRNAAERIAADKLLSGATKTFIGYAKTQKHLFKDLSECINVFSSFGESVYKQLMNEAPSVAPSSRQPNGRPQHQQQMPRVNMM</sequence>
<protein>
    <recommendedName>
        <fullName evidence="6">Transcription initiation factor TFIID subunit 6</fullName>
    </recommendedName>
</protein>
<dbReference type="Gene3D" id="1.10.20.10">
    <property type="entry name" value="Histone, subunit A"/>
    <property type="match status" value="1"/>
</dbReference>
<dbReference type="PANTHER" id="PTHR10221:SF9">
    <property type="entry name" value="TRANSCRIPTION INITIATION FACTOR TFIID SUBUNIT 6"/>
    <property type="match status" value="1"/>
</dbReference>
<keyword evidence="5" id="KW-0539">Nucleus</keyword>
<dbReference type="GO" id="GO:0016251">
    <property type="term" value="F:RNA polymerase II general transcription initiation factor activity"/>
    <property type="evidence" value="ECO:0007669"/>
    <property type="project" value="InterPro"/>
</dbReference>
<dbReference type="PANTHER" id="PTHR10221">
    <property type="entry name" value="TRANSCRIPTION INITIATION FACTOR TFIID SUBUNIT 6"/>
    <property type="match status" value="1"/>
</dbReference>
<dbReference type="SUPFAM" id="SSF48371">
    <property type="entry name" value="ARM repeat"/>
    <property type="match status" value="1"/>
</dbReference>
<dbReference type="GO" id="GO:0046982">
    <property type="term" value="F:protein heterodimerization activity"/>
    <property type="evidence" value="ECO:0007669"/>
    <property type="project" value="InterPro"/>
</dbReference>
<comment type="similarity">
    <text evidence="2">Belongs to the TAF6 family.</text>
</comment>
<keyword evidence="4" id="KW-0804">Transcription</keyword>
<evidence type="ECO:0000259" key="9">
    <source>
        <dbReference type="Pfam" id="PF07571"/>
    </source>
</evidence>
<dbReference type="InterPro" id="IPR004823">
    <property type="entry name" value="TAF_TATA-bd_Histone-like_dom"/>
</dbReference>
<feature type="domain" description="TATA box binding protein associated factor (TAF) histone-like fold" evidence="8">
    <location>
        <begin position="23"/>
        <end position="79"/>
    </location>
</feature>
<dbReference type="EMBL" id="JAUCMV010000004">
    <property type="protein sequence ID" value="KAK0404256.1"/>
    <property type="molecule type" value="Genomic_DNA"/>
</dbReference>
<feature type="compositionally biased region" description="Polar residues" evidence="7">
    <location>
        <begin position="459"/>
        <end position="481"/>
    </location>
</feature>